<organism evidence="3 4">
    <name type="scientific">Helobdella robusta</name>
    <name type="common">Californian leech</name>
    <dbReference type="NCBI Taxonomy" id="6412"/>
    <lineage>
        <taxon>Eukaryota</taxon>
        <taxon>Metazoa</taxon>
        <taxon>Spiralia</taxon>
        <taxon>Lophotrochozoa</taxon>
        <taxon>Annelida</taxon>
        <taxon>Clitellata</taxon>
        <taxon>Hirudinea</taxon>
        <taxon>Rhynchobdellida</taxon>
        <taxon>Glossiphoniidae</taxon>
        <taxon>Helobdella</taxon>
    </lineage>
</organism>
<sequence length="203" mass="23199">MDVFVFELVQQIEEFKAKVDQWHETTKNAIQHGPANPLNYKNALMKNLPAPTHSSHTRPPQQHLLLTYNTSGKLQQLFFLEASPRHIKTHPTTPFCRRAMERQECHFCRIYQPNNTAPSPRDSIQIQDKAKVLKTTINNLKDNINPLNKNDTFNQAITKILDNTNNIDDIIKNEIEIIKAVISNNNDNSNNNTKNNRGGHGLG</sequence>
<evidence type="ECO:0000313" key="3">
    <source>
        <dbReference type="EnsemblMetazoa" id="HelroP180927"/>
    </source>
</evidence>
<dbReference type="CTD" id="20207904"/>
<dbReference type="InParanoid" id="T1FGF5"/>
<gene>
    <name evidence="3" type="primary">20207904</name>
    <name evidence="2" type="ORF">HELRODRAFT_180927</name>
</gene>
<dbReference type="EMBL" id="AMQM01007412">
    <property type="status" value="NOT_ANNOTATED_CDS"/>
    <property type="molecule type" value="Genomic_DNA"/>
</dbReference>
<keyword evidence="4" id="KW-1185">Reference proteome</keyword>
<feature type="region of interest" description="Disordered" evidence="1">
    <location>
        <begin position="184"/>
        <end position="203"/>
    </location>
</feature>
<dbReference type="Proteomes" id="UP000015101">
    <property type="component" value="Unassembled WGS sequence"/>
</dbReference>
<reference evidence="2 4" key="2">
    <citation type="journal article" date="2013" name="Nature">
        <title>Insights into bilaterian evolution from three spiralian genomes.</title>
        <authorList>
            <person name="Simakov O."/>
            <person name="Marletaz F."/>
            <person name="Cho S.J."/>
            <person name="Edsinger-Gonzales E."/>
            <person name="Havlak P."/>
            <person name="Hellsten U."/>
            <person name="Kuo D.H."/>
            <person name="Larsson T."/>
            <person name="Lv J."/>
            <person name="Arendt D."/>
            <person name="Savage R."/>
            <person name="Osoegawa K."/>
            <person name="de Jong P."/>
            <person name="Grimwood J."/>
            <person name="Chapman J.A."/>
            <person name="Shapiro H."/>
            <person name="Aerts A."/>
            <person name="Otillar R.P."/>
            <person name="Terry A.Y."/>
            <person name="Boore J.L."/>
            <person name="Grigoriev I.V."/>
            <person name="Lindberg D.R."/>
            <person name="Seaver E.C."/>
            <person name="Weisblat D.A."/>
            <person name="Putnam N.H."/>
            <person name="Rokhsar D.S."/>
        </authorList>
    </citation>
    <scope>NUCLEOTIDE SEQUENCE</scope>
</reference>
<feature type="compositionally biased region" description="Low complexity" evidence="1">
    <location>
        <begin position="184"/>
        <end position="196"/>
    </location>
</feature>
<evidence type="ECO:0000313" key="2">
    <source>
        <dbReference type="EMBL" id="ESN93397.1"/>
    </source>
</evidence>
<dbReference type="HOGENOM" id="CLU_1350211_0_0_1"/>
<dbReference type="AlphaFoldDB" id="T1FGF5"/>
<reference evidence="3" key="3">
    <citation type="submission" date="2015-06" db="UniProtKB">
        <authorList>
            <consortium name="EnsemblMetazoa"/>
        </authorList>
    </citation>
    <scope>IDENTIFICATION</scope>
</reference>
<dbReference type="KEGG" id="hro:HELRODRAFT_180927"/>
<evidence type="ECO:0000256" key="1">
    <source>
        <dbReference type="SAM" id="MobiDB-lite"/>
    </source>
</evidence>
<dbReference type="GeneID" id="20207904"/>
<name>T1FGF5_HELRO</name>
<protein>
    <submittedName>
        <fullName evidence="2 3">Uncharacterized protein</fullName>
    </submittedName>
</protein>
<dbReference type="RefSeq" id="XP_009028466.1">
    <property type="nucleotide sequence ID" value="XM_009030218.1"/>
</dbReference>
<dbReference type="EMBL" id="KB097612">
    <property type="protein sequence ID" value="ESN93397.1"/>
    <property type="molecule type" value="Genomic_DNA"/>
</dbReference>
<proteinExistence type="predicted"/>
<reference evidence="4" key="1">
    <citation type="submission" date="2012-12" db="EMBL/GenBank/DDBJ databases">
        <authorList>
            <person name="Hellsten U."/>
            <person name="Grimwood J."/>
            <person name="Chapman J.A."/>
            <person name="Shapiro H."/>
            <person name="Aerts A."/>
            <person name="Otillar R.P."/>
            <person name="Terry A.Y."/>
            <person name="Boore J.L."/>
            <person name="Simakov O."/>
            <person name="Marletaz F."/>
            <person name="Cho S.-J."/>
            <person name="Edsinger-Gonzales E."/>
            <person name="Havlak P."/>
            <person name="Kuo D.-H."/>
            <person name="Larsson T."/>
            <person name="Lv J."/>
            <person name="Arendt D."/>
            <person name="Savage R."/>
            <person name="Osoegawa K."/>
            <person name="de Jong P."/>
            <person name="Lindberg D.R."/>
            <person name="Seaver E.C."/>
            <person name="Weisblat D.A."/>
            <person name="Putnam N.H."/>
            <person name="Grigoriev I.V."/>
            <person name="Rokhsar D.S."/>
        </authorList>
    </citation>
    <scope>NUCLEOTIDE SEQUENCE</scope>
</reference>
<evidence type="ECO:0000313" key="4">
    <source>
        <dbReference type="Proteomes" id="UP000015101"/>
    </source>
</evidence>
<accession>T1FGF5</accession>
<dbReference type="EnsemblMetazoa" id="HelroT180927">
    <property type="protein sequence ID" value="HelroP180927"/>
    <property type="gene ID" value="HelroG180927"/>
</dbReference>